<reference evidence="2 3" key="1">
    <citation type="journal article" date="2011" name="PLoS Genet.">
        <title>Genome sequencing and comparative transcriptomics of the model entomopathogenic fungi Metarhizium anisopliae and M. acridum.</title>
        <authorList>
            <person name="Gao Q."/>
            <person name="Jin K."/>
            <person name="Ying S.H."/>
            <person name="Zhang Y."/>
            <person name="Xiao G."/>
            <person name="Shang Y."/>
            <person name="Duan Z."/>
            <person name="Hu X."/>
            <person name="Xie X.Q."/>
            <person name="Zhou G."/>
            <person name="Peng G."/>
            <person name="Luo Z."/>
            <person name="Huang W."/>
            <person name="Wang B."/>
            <person name="Fang W."/>
            <person name="Wang S."/>
            <person name="Zhong Y."/>
            <person name="Ma L.J."/>
            <person name="St Leger R.J."/>
            <person name="Zhao G.P."/>
            <person name="Pei Y."/>
            <person name="Feng M.G."/>
            <person name="Xia Y."/>
            <person name="Wang C."/>
        </authorList>
    </citation>
    <scope>NUCLEOTIDE SEQUENCE [LARGE SCALE GENOMIC DNA]</scope>
    <source>
        <strain evidence="2 3">CQMa 102</strain>
    </source>
</reference>
<gene>
    <name evidence="2" type="ORF">MAC_06915</name>
</gene>
<dbReference type="STRING" id="655827.E9EAL7"/>
<dbReference type="AlphaFoldDB" id="E9EAL7"/>
<evidence type="ECO:0000313" key="2">
    <source>
        <dbReference type="EMBL" id="EFY87017.1"/>
    </source>
</evidence>
<evidence type="ECO:0000256" key="1">
    <source>
        <dbReference type="SAM" id="MobiDB-lite"/>
    </source>
</evidence>
<proteinExistence type="predicted"/>
<dbReference type="KEGG" id="maw:19251226"/>
<dbReference type="HOGENOM" id="CLU_1571006_0_0_1"/>
<dbReference type="GeneID" id="19251226"/>
<dbReference type="EMBL" id="GL698534">
    <property type="protein sequence ID" value="EFY87017.1"/>
    <property type="molecule type" value="Genomic_DNA"/>
</dbReference>
<sequence length="170" mass="19419">MDYNVRGRRAPLSQCKVPLSLAESRVQDEANKTTTTTKLTCDDFGRETIPSIYKDSTTLLQHLTQSYKEIDLVSSRKKENDQGILREESFQYDIHNHLVSYDCTGSQPPTDYQGRSLRWQHFRFGKHDNITQCSTLFQDGSTNTAVYSSSEQDPTQLVNMRNTDTSDPAK</sequence>
<protein>
    <submittedName>
        <fullName evidence="2">RHS Repeat protein</fullName>
    </submittedName>
</protein>
<dbReference type="eggNOG" id="ENOG502QWB4">
    <property type="taxonomic scope" value="Eukaryota"/>
</dbReference>
<accession>E9EAL7</accession>
<feature type="region of interest" description="Disordered" evidence="1">
    <location>
        <begin position="145"/>
        <end position="170"/>
    </location>
</feature>
<organism evidence="3">
    <name type="scientific">Metarhizium acridum (strain CQMa 102)</name>
    <dbReference type="NCBI Taxonomy" id="655827"/>
    <lineage>
        <taxon>Eukaryota</taxon>
        <taxon>Fungi</taxon>
        <taxon>Dikarya</taxon>
        <taxon>Ascomycota</taxon>
        <taxon>Pezizomycotina</taxon>
        <taxon>Sordariomycetes</taxon>
        <taxon>Hypocreomycetidae</taxon>
        <taxon>Hypocreales</taxon>
        <taxon>Clavicipitaceae</taxon>
        <taxon>Metarhizium</taxon>
    </lineage>
</organism>
<evidence type="ECO:0000313" key="3">
    <source>
        <dbReference type="Proteomes" id="UP000002499"/>
    </source>
</evidence>
<dbReference type="OrthoDB" id="442731at2759"/>
<name>E9EAL7_METAQ</name>
<dbReference type="InParanoid" id="E9EAL7"/>
<dbReference type="Proteomes" id="UP000002499">
    <property type="component" value="Unassembled WGS sequence"/>
</dbReference>
<keyword evidence="3" id="KW-1185">Reference proteome</keyword>